<comment type="caution">
    <text evidence="2">The sequence shown here is derived from an EMBL/GenBank/DDBJ whole genome shotgun (WGS) entry which is preliminary data.</text>
</comment>
<dbReference type="PANTHER" id="PTHR37981">
    <property type="entry name" value="LIPASE 2"/>
    <property type="match status" value="1"/>
</dbReference>
<protein>
    <submittedName>
        <fullName evidence="2">SGNH/GDSL hydrolase family protein</fullName>
        <ecNumber evidence="2">3.1.-.-</ecNumber>
    </submittedName>
</protein>
<sequence length="275" mass="29680">MGTHRRVVQLALAVTAAIGSLFVLPGQGTAEPVRYTALGDSYASGVGTRAYYEDSGDCYRSPHAYPVRVASKIGAALTFAACSGSRVADVRGKQLGSLGSDTEYVTVQVGGNDIGFASVLTACARPWPYTCWDEIDEANRIIRDVLPGRLDRLYADIVARAPQARVVAVGYPRLFNGEQCNAGARISSGEQRELNKSADRLARTIEASARAGGIEYVDVRKEFTGHAVCDDVEWLNGLSYPILESYHPNRKGQRLGYTPRVSEQVAEPVPVPTVQ</sequence>
<evidence type="ECO:0000313" key="3">
    <source>
        <dbReference type="Proteomes" id="UP001596337"/>
    </source>
</evidence>
<evidence type="ECO:0000259" key="1">
    <source>
        <dbReference type="Pfam" id="PF13472"/>
    </source>
</evidence>
<dbReference type="InterPro" id="IPR036514">
    <property type="entry name" value="SGNH_hydro_sf"/>
</dbReference>
<feature type="domain" description="SGNH hydrolase-type esterase" evidence="1">
    <location>
        <begin position="37"/>
        <end position="255"/>
    </location>
</feature>
<keyword evidence="2" id="KW-0378">Hydrolase</keyword>
<accession>A0ABW2CBN2</accession>
<dbReference type="PANTHER" id="PTHR37981:SF1">
    <property type="entry name" value="SGNH HYDROLASE-TYPE ESTERASE DOMAIN-CONTAINING PROTEIN"/>
    <property type="match status" value="1"/>
</dbReference>
<name>A0ABW2CBN2_9PSEU</name>
<dbReference type="Pfam" id="PF13472">
    <property type="entry name" value="Lipase_GDSL_2"/>
    <property type="match status" value="1"/>
</dbReference>
<evidence type="ECO:0000313" key="2">
    <source>
        <dbReference type="EMBL" id="MFC6871665.1"/>
    </source>
</evidence>
<dbReference type="GO" id="GO:0016787">
    <property type="term" value="F:hydrolase activity"/>
    <property type="evidence" value="ECO:0007669"/>
    <property type="project" value="UniProtKB-KW"/>
</dbReference>
<dbReference type="InterPro" id="IPR037460">
    <property type="entry name" value="SEST-like"/>
</dbReference>
<dbReference type="EC" id="3.1.-.-" evidence="2"/>
<organism evidence="2 3">
    <name type="scientific">Haloechinothrix salitolerans</name>
    <dbReference type="NCBI Taxonomy" id="926830"/>
    <lineage>
        <taxon>Bacteria</taxon>
        <taxon>Bacillati</taxon>
        <taxon>Actinomycetota</taxon>
        <taxon>Actinomycetes</taxon>
        <taxon>Pseudonocardiales</taxon>
        <taxon>Pseudonocardiaceae</taxon>
        <taxon>Haloechinothrix</taxon>
    </lineage>
</organism>
<dbReference type="Gene3D" id="3.40.50.1110">
    <property type="entry name" value="SGNH hydrolase"/>
    <property type="match status" value="1"/>
</dbReference>
<dbReference type="RefSeq" id="WP_345391644.1">
    <property type="nucleotide sequence ID" value="NZ_BAABLA010000007.1"/>
</dbReference>
<dbReference type="EMBL" id="JBHSXX010000001">
    <property type="protein sequence ID" value="MFC6871665.1"/>
    <property type="molecule type" value="Genomic_DNA"/>
</dbReference>
<proteinExistence type="predicted"/>
<dbReference type="CDD" id="cd01823">
    <property type="entry name" value="SEST_like"/>
    <property type="match status" value="1"/>
</dbReference>
<reference evidence="3" key="1">
    <citation type="journal article" date="2019" name="Int. J. Syst. Evol. Microbiol.">
        <title>The Global Catalogue of Microorganisms (GCM) 10K type strain sequencing project: providing services to taxonomists for standard genome sequencing and annotation.</title>
        <authorList>
            <consortium name="The Broad Institute Genomics Platform"/>
            <consortium name="The Broad Institute Genome Sequencing Center for Infectious Disease"/>
            <person name="Wu L."/>
            <person name="Ma J."/>
        </authorList>
    </citation>
    <scope>NUCLEOTIDE SEQUENCE [LARGE SCALE GENOMIC DNA]</scope>
    <source>
        <strain evidence="3">KCTC 32255</strain>
    </source>
</reference>
<gene>
    <name evidence="2" type="ORF">ACFQGD_31550</name>
</gene>
<dbReference type="SUPFAM" id="SSF52266">
    <property type="entry name" value="SGNH hydrolase"/>
    <property type="match status" value="1"/>
</dbReference>
<dbReference type="Proteomes" id="UP001596337">
    <property type="component" value="Unassembled WGS sequence"/>
</dbReference>
<keyword evidence="3" id="KW-1185">Reference proteome</keyword>
<dbReference type="InterPro" id="IPR013830">
    <property type="entry name" value="SGNH_hydro"/>
</dbReference>